<dbReference type="InterPro" id="IPR007396">
    <property type="entry name" value="TR_PAI2-type"/>
</dbReference>
<dbReference type="Pfam" id="PF04299">
    <property type="entry name" value="FMN_bind_2"/>
    <property type="match status" value="1"/>
</dbReference>
<dbReference type="PIRSF" id="PIRSF010372">
    <property type="entry name" value="PaiB"/>
    <property type="match status" value="1"/>
</dbReference>
<sequence>MYVPKHFQENDRDQLFQFIREYSFALLVLTNEAGVPIATHLPIELQVDADGTARLIGHVSKVNPQAILFGSTTPALAVFSGPHAYISSSWYDHVNVPTWNYLSVHVYGRTRVLTDEETLALLRTQVDKYEAASACPVSIESMTEAYVRQQMKGLVAFELAIETMQGAAKLSQNRDDTNHAAIVDQLHQRDDIESHRVADEMQKRRLEKV</sequence>
<dbReference type="PANTHER" id="PTHR35802">
    <property type="entry name" value="PROTEASE SYNTHASE AND SPORULATION PROTEIN PAI 2"/>
    <property type="match status" value="1"/>
</dbReference>
<dbReference type="InterPro" id="IPR012349">
    <property type="entry name" value="Split_barrel_FMN-bd"/>
</dbReference>
<organism evidence="1 2">
    <name type="scientific">Fibrivirga algicola</name>
    <dbReference type="NCBI Taxonomy" id="2950420"/>
    <lineage>
        <taxon>Bacteria</taxon>
        <taxon>Pseudomonadati</taxon>
        <taxon>Bacteroidota</taxon>
        <taxon>Cytophagia</taxon>
        <taxon>Cytophagales</taxon>
        <taxon>Spirosomataceae</taxon>
        <taxon>Fibrivirga</taxon>
    </lineage>
</organism>
<gene>
    <name evidence="1" type="ORF">F7231_15255</name>
</gene>
<dbReference type="EMBL" id="WAEL01000005">
    <property type="protein sequence ID" value="NID11531.1"/>
    <property type="molecule type" value="Genomic_DNA"/>
</dbReference>
<proteinExistence type="predicted"/>
<name>A0ABX0QGI2_9BACT</name>
<dbReference type="Proteomes" id="UP000606008">
    <property type="component" value="Unassembled WGS sequence"/>
</dbReference>
<accession>A0ABX0QGI2</accession>
<dbReference type="Gene3D" id="2.30.110.10">
    <property type="entry name" value="Electron Transport, Fmn-binding Protein, Chain A"/>
    <property type="match status" value="1"/>
</dbReference>
<protein>
    <submittedName>
        <fullName evidence="1">FMN-binding negative transcriptional regulator</fullName>
    </submittedName>
</protein>
<reference evidence="1" key="1">
    <citation type="submission" date="2024-05" db="EMBL/GenBank/DDBJ databases">
        <authorList>
            <person name="Jung D.-H."/>
        </authorList>
    </citation>
    <scope>NUCLEOTIDE SEQUENCE</scope>
    <source>
        <strain evidence="1">JA-25</strain>
    </source>
</reference>
<comment type="caution">
    <text evidence="1">The sequence shown here is derived from an EMBL/GenBank/DDBJ whole genome shotgun (WGS) entry which is preliminary data.</text>
</comment>
<keyword evidence="2" id="KW-1185">Reference proteome</keyword>
<evidence type="ECO:0000313" key="1">
    <source>
        <dbReference type="EMBL" id="NID11531.1"/>
    </source>
</evidence>
<dbReference type="RefSeq" id="WP_085411333.1">
    <property type="nucleotide sequence ID" value="NZ_WAEL01000005.1"/>
</dbReference>
<dbReference type="SUPFAM" id="SSF50475">
    <property type="entry name" value="FMN-binding split barrel"/>
    <property type="match status" value="1"/>
</dbReference>
<dbReference type="PANTHER" id="PTHR35802:SF1">
    <property type="entry name" value="PROTEASE SYNTHASE AND SPORULATION PROTEIN PAI 2"/>
    <property type="match status" value="1"/>
</dbReference>
<evidence type="ECO:0000313" key="2">
    <source>
        <dbReference type="Proteomes" id="UP000606008"/>
    </source>
</evidence>